<dbReference type="Pfam" id="PF03703">
    <property type="entry name" value="bPH_2"/>
    <property type="match status" value="1"/>
</dbReference>
<feature type="domain" description="YdbS-like PH" evidence="2">
    <location>
        <begin position="75"/>
        <end position="151"/>
    </location>
</feature>
<name>A0A316TQI7_9ACTN</name>
<keyword evidence="1" id="KW-0812">Transmembrane</keyword>
<evidence type="ECO:0000259" key="2">
    <source>
        <dbReference type="Pfam" id="PF03703"/>
    </source>
</evidence>
<keyword evidence="1" id="KW-0472">Membrane</keyword>
<feature type="transmembrane region" description="Helical" evidence="1">
    <location>
        <begin position="50"/>
        <end position="69"/>
    </location>
</feature>
<dbReference type="InterPro" id="IPR005182">
    <property type="entry name" value="YdbS-like_PH"/>
</dbReference>
<dbReference type="RefSeq" id="WP_109692006.1">
    <property type="nucleotide sequence ID" value="NZ_QGDD01000001.1"/>
</dbReference>
<feature type="transmembrane region" description="Helical" evidence="1">
    <location>
        <begin position="21"/>
        <end position="44"/>
    </location>
</feature>
<accession>A0A316TQI7</accession>
<dbReference type="AlphaFoldDB" id="A0A316TQI7"/>
<gene>
    <name evidence="3" type="ORF">DJ010_02390</name>
</gene>
<comment type="caution">
    <text evidence="3">The sequence shown here is derived from an EMBL/GenBank/DDBJ whole genome shotgun (WGS) entry which is preliminary data.</text>
</comment>
<keyword evidence="1" id="KW-1133">Transmembrane helix</keyword>
<reference evidence="3 4" key="1">
    <citation type="submission" date="2018-05" db="EMBL/GenBank/DDBJ databases">
        <title>Nocardioides silvaticus genome.</title>
        <authorList>
            <person name="Li C."/>
            <person name="Wang G."/>
        </authorList>
    </citation>
    <scope>NUCLEOTIDE SEQUENCE [LARGE SCALE GENOMIC DNA]</scope>
    <source>
        <strain evidence="3 4">CCTCC AB 2018079</strain>
    </source>
</reference>
<keyword evidence="4" id="KW-1185">Reference proteome</keyword>
<dbReference type="PANTHER" id="PTHR34473">
    <property type="entry name" value="UPF0699 TRANSMEMBRANE PROTEIN YDBS"/>
    <property type="match status" value="1"/>
</dbReference>
<dbReference type="EMBL" id="QGDD01000001">
    <property type="protein sequence ID" value="PWN04502.1"/>
    <property type="molecule type" value="Genomic_DNA"/>
</dbReference>
<evidence type="ECO:0000313" key="3">
    <source>
        <dbReference type="EMBL" id="PWN04502.1"/>
    </source>
</evidence>
<protein>
    <recommendedName>
        <fullName evidence="2">YdbS-like PH domain-containing protein</fullName>
    </recommendedName>
</protein>
<proteinExistence type="predicted"/>
<dbReference type="OrthoDB" id="3730669at2"/>
<dbReference type="PANTHER" id="PTHR34473:SF3">
    <property type="entry name" value="TRANSMEMBRANE PROTEIN-RELATED"/>
    <property type="match status" value="1"/>
</dbReference>
<evidence type="ECO:0000313" key="4">
    <source>
        <dbReference type="Proteomes" id="UP000245507"/>
    </source>
</evidence>
<sequence length="164" mass="18074">MTEPAFVLRDPAHRVSPKARTLWQLQCGLTAGIGVIGLLVGALVWREYDARWWVLGAAVLVGAAYAVVVPRWRYAVHRWEITDTAVYTQRGWWARERRIAPMSRVQTVDLAQGPIDRLFGLSTLTVTTASAAGPLRIEGLDRPLALELSERLTRNAEAAGGDAT</sequence>
<organism evidence="3 4">
    <name type="scientific">Nocardioides silvaticus</name>
    <dbReference type="NCBI Taxonomy" id="2201891"/>
    <lineage>
        <taxon>Bacteria</taxon>
        <taxon>Bacillati</taxon>
        <taxon>Actinomycetota</taxon>
        <taxon>Actinomycetes</taxon>
        <taxon>Propionibacteriales</taxon>
        <taxon>Nocardioidaceae</taxon>
        <taxon>Nocardioides</taxon>
    </lineage>
</organism>
<dbReference type="Proteomes" id="UP000245507">
    <property type="component" value="Unassembled WGS sequence"/>
</dbReference>
<evidence type="ECO:0000256" key="1">
    <source>
        <dbReference type="SAM" id="Phobius"/>
    </source>
</evidence>